<dbReference type="Pfam" id="PF00005">
    <property type="entry name" value="ABC_tran"/>
    <property type="match status" value="1"/>
</dbReference>
<gene>
    <name evidence="6" type="primary">fecE</name>
    <name evidence="6" type="ordered locus">CHU_1843</name>
</gene>
<dbReference type="InterPro" id="IPR003593">
    <property type="entry name" value="AAA+_ATPase"/>
</dbReference>
<evidence type="ECO:0000259" key="5">
    <source>
        <dbReference type="PROSITE" id="PS50893"/>
    </source>
</evidence>
<dbReference type="SUPFAM" id="SSF52540">
    <property type="entry name" value="P-loop containing nucleoside triphosphate hydrolases"/>
    <property type="match status" value="1"/>
</dbReference>
<feature type="domain" description="ABC transporter" evidence="5">
    <location>
        <begin position="5"/>
        <end position="214"/>
    </location>
</feature>
<evidence type="ECO:0000313" key="6">
    <source>
        <dbReference type="EMBL" id="ABG59110.1"/>
    </source>
</evidence>
<evidence type="ECO:0000256" key="2">
    <source>
        <dbReference type="ARBA" id="ARBA00022448"/>
    </source>
</evidence>
<dbReference type="InterPro" id="IPR003439">
    <property type="entry name" value="ABC_transporter-like_ATP-bd"/>
</dbReference>
<evidence type="ECO:0000256" key="1">
    <source>
        <dbReference type="ARBA" id="ARBA00005417"/>
    </source>
</evidence>
<comment type="similarity">
    <text evidence="1">Belongs to the ABC transporter superfamily.</text>
</comment>
<dbReference type="KEGG" id="chu:CHU_1843"/>
<dbReference type="AlphaFoldDB" id="A0A6N4SRW0"/>
<accession>A0A6N4SRW0</accession>
<dbReference type="Gene3D" id="3.40.50.300">
    <property type="entry name" value="P-loop containing nucleotide triphosphate hydrolases"/>
    <property type="match status" value="1"/>
</dbReference>
<evidence type="ECO:0000256" key="4">
    <source>
        <dbReference type="ARBA" id="ARBA00022840"/>
    </source>
</evidence>
<evidence type="ECO:0000313" key="7">
    <source>
        <dbReference type="Proteomes" id="UP000001822"/>
    </source>
</evidence>
<dbReference type="InterPro" id="IPR050153">
    <property type="entry name" value="Metal_Ion_Import_ABC"/>
</dbReference>
<sequence length="216" mass="24636">MNTNLELSKVSITLNGKQIVHSVNLKAVSGDVIFITGDNGSGKSTLLKAIARYLPVSAGDIFFNARHFEEMPLPEWHRNVHFLPQHNTLAFPVEVKELLIMAFFRQKKWYEAYTPHQWLAVKGMAERFGITHLLNRNAKELSGGELQLCWLVQSFLAAPPVLLLDEPTQYLDAKNRTRFFSILHEMQAVEPFICICVTHDLPFKKEDYGQVLNLSN</sequence>
<keyword evidence="7" id="KW-1185">Reference proteome</keyword>
<dbReference type="Proteomes" id="UP000001822">
    <property type="component" value="Chromosome"/>
</dbReference>
<dbReference type="SMART" id="SM00382">
    <property type="entry name" value="AAA"/>
    <property type="match status" value="1"/>
</dbReference>
<dbReference type="OrthoDB" id="9801987at2"/>
<evidence type="ECO:0000256" key="3">
    <source>
        <dbReference type="ARBA" id="ARBA00022741"/>
    </source>
</evidence>
<dbReference type="InterPro" id="IPR027417">
    <property type="entry name" value="P-loop_NTPase"/>
</dbReference>
<reference evidence="6 7" key="1">
    <citation type="journal article" date="2007" name="Appl. Environ. Microbiol.">
        <title>Genome sequence of the cellulolytic gliding bacterium Cytophaga hutchinsonii.</title>
        <authorList>
            <person name="Xie G."/>
            <person name="Bruce D.C."/>
            <person name="Challacombe J.F."/>
            <person name="Chertkov O."/>
            <person name="Detter J.C."/>
            <person name="Gilna P."/>
            <person name="Han C.S."/>
            <person name="Lucas S."/>
            <person name="Misra M."/>
            <person name="Myers G.L."/>
            <person name="Richardson P."/>
            <person name="Tapia R."/>
            <person name="Thayer N."/>
            <person name="Thompson L.S."/>
            <person name="Brettin T.S."/>
            <person name="Henrissat B."/>
            <person name="Wilson D.B."/>
            <person name="McBride M.J."/>
        </authorList>
    </citation>
    <scope>NUCLEOTIDE SEQUENCE [LARGE SCALE GENOMIC DNA]</scope>
    <source>
        <strain evidence="7">ATCC 33406 / DSM 1761 / CIP 103989 / NBRC 15051 / NCIMB 9469 / D465</strain>
    </source>
</reference>
<dbReference type="EMBL" id="CP000383">
    <property type="protein sequence ID" value="ABG59110.1"/>
    <property type="molecule type" value="Genomic_DNA"/>
</dbReference>
<keyword evidence="2" id="KW-0813">Transport</keyword>
<dbReference type="PANTHER" id="PTHR42734">
    <property type="entry name" value="METAL TRANSPORT SYSTEM ATP-BINDING PROTEIN TM_0124-RELATED"/>
    <property type="match status" value="1"/>
</dbReference>
<protein>
    <submittedName>
        <fullName evidence="6">Iron(III) ABC transporter, ATP-binding protein</fullName>
    </submittedName>
</protein>
<organism evidence="6 7">
    <name type="scientific">Cytophaga hutchinsonii (strain ATCC 33406 / DSM 1761 / CIP 103989 / NBRC 15051 / NCIMB 9469 / D465)</name>
    <dbReference type="NCBI Taxonomy" id="269798"/>
    <lineage>
        <taxon>Bacteria</taxon>
        <taxon>Pseudomonadati</taxon>
        <taxon>Bacteroidota</taxon>
        <taxon>Cytophagia</taxon>
        <taxon>Cytophagales</taxon>
        <taxon>Cytophagaceae</taxon>
        <taxon>Cytophaga</taxon>
    </lineage>
</organism>
<dbReference type="GO" id="GO:0005524">
    <property type="term" value="F:ATP binding"/>
    <property type="evidence" value="ECO:0007669"/>
    <property type="project" value="UniProtKB-KW"/>
</dbReference>
<name>A0A6N4SRW0_CYTH3</name>
<dbReference type="GO" id="GO:0016887">
    <property type="term" value="F:ATP hydrolysis activity"/>
    <property type="evidence" value="ECO:0007669"/>
    <property type="project" value="InterPro"/>
</dbReference>
<dbReference type="PROSITE" id="PS50893">
    <property type="entry name" value="ABC_TRANSPORTER_2"/>
    <property type="match status" value="1"/>
</dbReference>
<dbReference type="PANTHER" id="PTHR42734:SF17">
    <property type="entry name" value="METAL TRANSPORT SYSTEM ATP-BINDING PROTEIN TM_0124-RELATED"/>
    <property type="match status" value="1"/>
</dbReference>
<proteinExistence type="inferred from homology"/>
<keyword evidence="4 6" id="KW-0067">ATP-binding</keyword>
<keyword evidence="3" id="KW-0547">Nucleotide-binding</keyword>